<name>A0A939T8Y2_9ACTN</name>
<protein>
    <submittedName>
        <fullName evidence="3">Uncharacterized protein</fullName>
    </submittedName>
</protein>
<dbReference type="AlphaFoldDB" id="A0A939T8Y2"/>
<evidence type="ECO:0000259" key="1">
    <source>
        <dbReference type="Pfam" id="PF20013"/>
    </source>
</evidence>
<proteinExistence type="predicted"/>
<accession>A0A939T8Y2</accession>
<gene>
    <name evidence="3" type="ORF">J4573_41735</name>
</gene>
<dbReference type="Pfam" id="PF20013">
    <property type="entry name" value="GAP1-N2"/>
    <property type="match status" value="1"/>
</dbReference>
<comment type="caution">
    <text evidence="3">The sequence shown here is derived from an EMBL/GenBank/DDBJ whole genome shotgun (WGS) entry which is preliminary data.</text>
</comment>
<dbReference type="RefSeq" id="WP_208261697.1">
    <property type="nucleotide sequence ID" value="NZ_JAGEOJ010000022.1"/>
</dbReference>
<evidence type="ECO:0000259" key="2">
    <source>
        <dbReference type="Pfam" id="PF20014"/>
    </source>
</evidence>
<dbReference type="InterPro" id="IPR045402">
    <property type="entry name" value="GAP1-N2"/>
</dbReference>
<evidence type="ECO:0000313" key="4">
    <source>
        <dbReference type="Proteomes" id="UP000669179"/>
    </source>
</evidence>
<dbReference type="Pfam" id="PF20014">
    <property type="entry name" value="GAP1-M"/>
    <property type="match status" value="1"/>
</dbReference>
<dbReference type="EMBL" id="JAGEOJ010000022">
    <property type="protein sequence ID" value="MBO2453669.1"/>
    <property type="molecule type" value="Genomic_DNA"/>
</dbReference>
<reference evidence="3" key="1">
    <citation type="submission" date="2021-03" db="EMBL/GenBank/DDBJ databases">
        <authorList>
            <person name="Kanchanasin P."/>
            <person name="Saeng-In P."/>
            <person name="Phongsopitanun W."/>
            <person name="Yuki M."/>
            <person name="Kudo T."/>
            <person name="Ohkuma M."/>
            <person name="Tanasupawat S."/>
        </authorList>
    </citation>
    <scope>NUCLEOTIDE SEQUENCE</scope>
    <source>
        <strain evidence="3">GKU 128</strain>
    </source>
</reference>
<organism evidence="3 4">
    <name type="scientific">Actinomadura barringtoniae</name>
    <dbReference type="NCBI Taxonomy" id="1427535"/>
    <lineage>
        <taxon>Bacteria</taxon>
        <taxon>Bacillati</taxon>
        <taxon>Actinomycetota</taxon>
        <taxon>Actinomycetes</taxon>
        <taxon>Streptosporangiales</taxon>
        <taxon>Thermomonosporaceae</taxon>
        <taxon>Actinomadura</taxon>
    </lineage>
</organism>
<keyword evidence="4" id="KW-1185">Reference proteome</keyword>
<evidence type="ECO:0000313" key="3">
    <source>
        <dbReference type="EMBL" id="MBO2453669.1"/>
    </source>
</evidence>
<sequence length="744" mass="78897">MAWQLHYTSARRGPTGRAGFQFVAETPGLPDGLRAGVTPFLSYRPPPGAPLSPDEGELRDFPLAFLYDRADGRTEGGAEGRPMLLQSRYLGRDYSGRYGNFFTHAVVADPDELEGLRPIELWRAPIWAAAPAESEELPELDDLPPGAAFDPEMLAEWLAGENAFGALAGLLDSTIGVLGRGHGRIVLVGDDVELIARWIAVVSYSLPVAAASRLTFVTYSADPEGAAQRLVGTTPDVWATAQRHGGDVFFVGRLAAKTAEAGRFARTAAECWRTMDFAGLDALGELALLDSGEPPALERAAGLLALCRGDASVTPEEEEAVAALLTRHGTAIPESIWHDLVRGVPAMGLDLALAVHGWARKAGAADVLPRLAPAISAALTAAPGLAGAARVAGRAHDAGAAIDPAEVSAIAAERTAAGADDLSAALDGGPAQVREAVLSGVLTGLAGSGEDAREAVLTDDACDLLYAAGPRHLHVMPTVAVRVLVSVGRRRRAERPVVTGHLLDLNAPGLDEAFDQIWAAPTVTECAELLASHPDAMTAHRVLGVLPSRAFTRLRPESLTAEETLRLADQVRTALPDGPAARDAAAVKAHAEALSIERPERAARALGSLAAAGASPRLTERAFENAAARLAERDPRFRTALLASATEAIRAEVGEQWRARLSDRARAGRSPLRQAETAQRNELVEVVLRLRRRGITEPGLEAWARRAATRWIASRQLESYFSGDREMRAELKRLIAEARSGPGD</sequence>
<dbReference type="InterPro" id="IPR045401">
    <property type="entry name" value="GAP1-M"/>
</dbReference>
<feature type="domain" description="GTPase-associated protein 1 middle" evidence="2">
    <location>
        <begin position="154"/>
        <end position="251"/>
    </location>
</feature>
<dbReference type="Proteomes" id="UP000669179">
    <property type="component" value="Unassembled WGS sequence"/>
</dbReference>
<feature type="domain" description="GTPase-associated protein 1 N-terminal" evidence="1">
    <location>
        <begin position="1"/>
        <end position="142"/>
    </location>
</feature>